<keyword evidence="8 10" id="KW-0472">Membrane</keyword>
<dbReference type="GO" id="GO:0005886">
    <property type="term" value="C:plasma membrane"/>
    <property type="evidence" value="ECO:0007669"/>
    <property type="project" value="UniProtKB-SubCell"/>
</dbReference>
<keyword evidence="4" id="KW-0677">Repeat</keyword>
<protein>
    <submittedName>
        <fullName evidence="12">Type VII secretion protein EccC</fullName>
    </submittedName>
</protein>
<sequence>MALVRRPARIAPPRVPTEPVTISDPPGQHRPMSTAMSISMIIMPVVSGAGSLLVTLTNRGKPLYAVAGLLFLVASVAVGAIMLISQRSGPRRETREARERYLDYIEHVRTGARATIGVQRRAGRWSHPDTARLLDIARLDARRWERRRTDDDFLQLRFGVGDQPLATPLRMASAETPLAAVDPVCQQVAHDLRGRYSVLHDQPVWLGLRELGVLSVVGDRAGARAVAGSLIAQLLTFHSPEDVQLAVVRDERHAPPWDWAKWAPHCQEPAIADGALAGRLVAASVPALAELLDAEIQNRLDALQRRRGQRSTNQRQLVVVVDGEHLSSVWGLHSPDPTVSLADLGVHLVLLLGHRREEPETVDDRILVGPDATAVLESTGRRVSVDRPEPGLLPALARLLAPLRAASEDTADALSDTVGLPEILGVPDAGTLDPGTTWQPRPPRDFLRVPIGVDGERRLVMLDLKESAHGGMGPHGLIVGATGSGKSELLRTLVSSLAINHSPDRLAMLLVDFKGGATFASMDRLPHLAGMITNLQDDLSLVDRMRDALYGEMQRRQELLKQAGNLPNAVAYQALRDRGAPLEPLPELLVIIDEFSELLTARPDFAEMFVAVGRIGRSIGVHLLLATQRLEMGKIRGLESHLSYRIGLRTFSDAESREAIGVPDAYQLPPEPGSGYLKVDTTVFTRFKAALVSAPYQPPAQAITRPAPVVPYVSTNGLGAWLSTDRSADQGTDAAVGAPSEPDRPSVLDVLVDRIAGAGTSVRSVWLDPLPAALPLDRVQQPTARAAAGTVAAALGLVDDPTRQAQFPLEWDFGGASGNLVVNGAPQSGKSTVLRTLLCSLALRYAPGDVVAYCIDFGGGGLQPLAELPHVAGVATRSDPERLRRIIGEVSTLVDRREDLFREQHISSASDLRAARADGRLPADTPGDVFLVIDGWASFRDEYELLEDVVGDIAARGLNYGVHVVLAVTQSMQLRMRMQSSFSGHIDLRLNDAFDTQFDRTVMQQIDKQTPGRALIEGNLIVQFALPRIDGEATVDGLAAAQRALVRAVTERWPRGVARVHVLPTLLPAAQLPPASPDDIGVPIGVSERDLEPVGVDLESGDPHLLVYGDGETGKTNLLRVLIDGYLARRSPAQLGIVLVDYRRTLLDVVPPEYLLAYCTAQQQTTQVAQEIAGSLAQRLPGPDVTSEQLRTRSWWKGLEVLYVVDDYDLVATGSGNPLLPLVDYLPQARDLGFHLVVARRTGGASRVLFEPLLQSLNDLSTPGLLFSGDRMEGRLVNGAASQRLPQGRALYASRSGAVTQVQTAWAAPDQ</sequence>
<gene>
    <name evidence="12" type="ORF">Athai_45760</name>
</gene>
<dbReference type="InterPro" id="IPR027417">
    <property type="entry name" value="P-loop_NTPase"/>
</dbReference>
<evidence type="ECO:0000256" key="2">
    <source>
        <dbReference type="ARBA" id="ARBA00022475"/>
    </source>
</evidence>
<organism evidence="12 13">
    <name type="scientific">Actinocatenispora thailandica</name>
    <dbReference type="NCBI Taxonomy" id="227318"/>
    <lineage>
        <taxon>Bacteria</taxon>
        <taxon>Bacillati</taxon>
        <taxon>Actinomycetota</taxon>
        <taxon>Actinomycetes</taxon>
        <taxon>Micromonosporales</taxon>
        <taxon>Micromonosporaceae</taxon>
        <taxon>Actinocatenispora</taxon>
    </lineage>
</organism>
<proteinExistence type="predicted"/>
<feature type="domain" description="FtsK" evidence="11">
    <location>
        <begin position="1091"/>
        <end position="1275"/>
    </location>
</feature>
<keyword evidence="6 9" id="KW-0067">ATP-binding</keyword>
<evidence type="ECO:0000259" key="11">
    <source>
        <dbReference type="PROSITE" id="PS50901"/>
    </source>
</evidence>
<keyword evidence="2" id="KW-1003">Cell membrane</keyword>
<dbReference type="Proteomes" id="UP000611640">
    <property type="component" value="Chromosome"/>
</dbReference>
<dbReference type="PROSITE" id="PS50901">
    <property type="entry name" value="FTSK"/>
    <property type="match status" value="3"/>
</dbReference>
<dbReference type="PANTHER" id="PTHR22683">
    <property type="entry name" value="SPORULATION PROTEIN RELATED"/>
    <property type="match status" value="1"/>
</dbReference>
<dbReference type="GO" id="GO:0003677">
    <property type="term" value="F:DNA binding"/>
    <property type="evidence" value="ECO:0007669"/>
    <property type="project" value="InterPro"/>
</dbReference>
<feature type="transmembrane region" description="Helical" evidence="10">
    <location>
        <begin position="35"/>
        <end position="56"/>
    </location>
</feature>
<evidence type="ECO:0000256" key="3">
    <source>
        <dbReference type="ARBA" id="ARBA00022692"/>
    </source>
</evidence>
<evidence type="ECO:0000256" key="8">
    <source>
        <dbReference type="ARBA" id="ARBA00023136"/>
    </source>
</evidence>
<keyword evidence="3 10" id="KW-0812">Transmembrane</keyword>
<dbReference type="InterPro" id="IPR050206">
    <property type="entry name" value="FtsK/SpoIIIE/SftA"/>
</dbReference>
<dbReference type="InterPro" id="IPR023836">
    <property type="entry name" value="EccCa-like_Actinobacteria"/>
</dbReference>
<dbReference type="NCBIfam" id="TIGR03925">
    <property type="entry name" value="T7SS_EccC_b"/>
    <property type="match status" value="1"/>
</dbReference>
<comment type="subcellular location">
    <subcellularLocation>
        <location evidence="1">Cell membrane</location>
        <topology evidence="1">Multi-pass membrane protein</topology>
    </subcellularLocation>
</comment>
<evidence type="ECO:0000313" key="12">
    <source>
        <dbReference type="EMBL" id="BCJ37073.1"/>
    </source>
</evidence>
<feature type="binding site" evidence="9">
    <location>
        <begin position="1109"/>
        <end position="1116"/>
    </location>
    <ligand>
        <name>ATP</name>
        <dbReference type="ChEBI" id="CHEBI:30616"/>
    </ligand>
</feature>
<dbReference type="InterPro" id="IPR023837">
    <property type="entry name" value="EccCb-like_Actinobacteria"/>
</dbReference>
<dbReference type="NCBIfam" id="TIGR03924">
    <property type="entry name" value="T7SS_EccC_a"/>
    <property type="match status" value="1"/>
</dbReference>
<feature type="domain" description="FtsK" evidence="11">
    <location>
        <begin position="806"/>
        <end position="997"/>
    </location>
</feature>
<accession>A0A7R7HZF7</accession>
<reference evidence="12 13" key="1">
    <citation type="submission" date="2020-08" db="EMBL/GenBank/DDBJ databases">
        <title>Whole genome shotgun sequence of Actinocatenispora thailandica NBRC 105041.</title>
        <authorList>
            <person name="Komaki H."/>
            <person name="Tamura T."/>
        </authorList>
    </citation>
    <scope>NUCLEOTIDE SEQUENCE [LARGE SCALE GENOMIC DNA]</scope>
    <source>
        <strain evidence="12 13">NBRC 105041</strain>
    </source>
</reference>
<feature type="domain" description="FtsK" evidence="11">
    <location>
        <begin position="457"/>
        <end position="657"/>
    </location>
</feature>
<dbReference type="SUPFAM" id="SSF52540">
    <property type="entry name" value="P-loop containing nucleoside triphosphate hydrolases"/>
    <property type="match status" value="3"/>
</dbReference>
<evidence type="ECO:0000256" key="10">
    <source>
        <dbReference type="SAM" id="Phobius"/>
    </source>
</evidence>
<dbReference type="GO" id="GO:0005524">
    <property type="term" value="F:ATP binding"/>
    <property type="evidence" value="ECO:0007669"/>
    <property type="project" value="UniProtKB-UniRule"/>
</dbReference>
<dbReference type="EMBL" id="AP023355">
    <property type="protein sequence ID" value="BCJ37073.1"/>
    <property type="molecule type" value="Genomic_DNA"/>
</dbReference>
<dbReference type="Gene3D" id="3.40.50.300">
    <property type="entry name" value="P-loop containing nucleotide triphosphate hydrolases"/>
    <property type="match status" value="4"/>
</dbReference>
<keyword evidence="13" id="KW-1185">Reference proteome</keyword>
<evidence type="ECO:0000256" key="9">
    <source>
        <dbReference type="PROSITE-ProRule" id="PRU00289"/>
    </source>
</evidence>
<evidence type="ECO:0000313" key="13">
    <source>
        <dbReference type="Proteomes" id="UP000611640"/>
    </source>
</evidence>
<evidence type="ECO:0000256" key="7">
    <source>
        <dbReference type="ARBA" id="ARBA00022989"/>
    </source>
</evidence>
<evidence type="ECO:0000256" key="4">
    <source>
        <dbReference type="ARBA" id="ARBA00022737"/>
    </source>
</evidence>
<feature type="binding site" evidence="9">
    <location>
        <begin position="480"/>
        <end position="487"/>
    </location>
    <ligand>
        <name>ATP</name>
        <dbReference type="ChEBI" id="CHEBI:30616"/>
    </ligand>
</feature>
<evidence type="ECO:0000256" key="5">
    <source>
        <dbReference type="ARBA" id="ARBA00022741"/>
    </source>
</evidence>
<keyword evidence="5 9" id="KW-0547">Nucleotide-binding</keyword>
<dbReference type="InterPro" id="IPR002543">
    <property type="entry name" value="FtsK_dom"/>
</dbReference>
<dbReference type="SMART" id="SM00382">
    <property type="entry name" value="AAA"/>
    <property type="match status" value="2"/>
</dbReference>
<evidence type="ECO:0000256" key="1">
    <source>
        <dbReference type="ARBA" id="ARBA00004651"/>
    </source>
</evidence>
<evidence type="ECO:0000256" key="6">
    <source>
        <dbReference type="ARBA" id="ARBA00022840"/>
    </source>
</evidence>
<feature type="transmembrane region" description="Helical" evidence="10">
    <location>
        <begin position="63"/>
        <end position="84"/>
    </location>
</feature>
<dbReference type="KEGG" id="atl:Athai_45760"/>
<keyword evidence="7 10" id="KW-1133">Transmembrane helix</keyword>
<feature type="binding site" evidence="9">
    <location>
        <begin position="824"/>
        <end position="831"/>
    </location>
    <ligand>
        <name>ATP</name>
        <dbReference type="ChEBI" id="CHEBI:30616"/>
    </ligand>
</feature>
<dbReference type="PANTHER" id="PTHR22683:SF1">
    <property type="entry name" value="TYPE VII SECRETION SYSTEM PROTEIN ESSC"/>
    <property type="match status" value="1"/>
</dbReference>
<dbReference type="InterPro" id="IPR003593">
    <property type="entry name" value="AAA+_ATPase"/>
</dbReference>
<dbReference type="Pfam" id="PF01580">
    <property type="entry name" value="FtsK_SpoIIIE"/>
    <property type="match status" value="3"/>
</dbReference>
<name>A0A7R7HZF7_9ACTN</name>